<keyword evidence="2" id="KW-1185">Reference proteome</keyword>
<evidence type="ECO:0000313" key="2">
    <source>
        <dbReference type="Proteomes" id="UP001444071"/>
    </source>
</evidence>
<protein>
    <recommendedName>
        <fullName evidence="3">Secreted protein</fullName>
    </recommendedName>
</protein>
<gene>
    <name evidence="1" type="ORF">XENORESO_004783</name>
</gene>
<evidence type="ECO:0008006" key="3">
    <source>
        <dbReference type="Google" id="ProtNLM"/>
    </source>
</evidence>
<dbReference type="EMBL" id="JAHRIM010031871">
    <property type="protein sequence ID" value="MEQ2265282.1"/>
    <property type="molecule type" value="Genomic_DNA"/>
</dbReference>
<accession>A0ABV0W9W8</accession>
<proteinExistence type="predicted"/>
<comment type="caution">
    <text evidence="1">The sequence shown here is derived from an EMBL/GenBank/DDBJ whole genome shotgun (WGS) entry which is preliminary data.</text>
</comment>
<name>A0ABV0W9W8_9TELE</name>
<organism evidence="1 2">
    <name type="scientific">Xenotaenia resolanae</name>
    <dbReference type="NCBI Taxonomy" id="208358"/>
    <lineage>
        <taxon>Eukaryota</taxon>
        <taxon>Metazoa</taxon>
        <taxon>Chordata</taxon>
        <taxon>Craniata</taxon>
        <taxon>Vertebrata</taxon>
        <taxon>Euteleostomi</taxon>
        <taxon>Actinopterygii</taxon>
        <taxon>Neopterygii</taxon>
        <taxon>Teleostei</taxon>
        <taxon>Neoteleostei</taxon>
        <taxon>Acanthomorphata</taxon>
        <taxon>Ovalentaria</taxon>
        <taxon>Atherinomorphae</taxon>
        <taxon>Cyprinodontiformes</taxon>
        <taxon>Goodeidae</taxon>
        <taxon>Xenotaenia</taxon>
    </lineage>
</organism>
<dbReference type="Proteomes" id="UP001444071">
    <property type="component" value="Unassembled WGS sequence"/>
</dbReference>
<reference evidence="1 2" key="1">
    <citation type="submission" date="2021-06" db="EMBL/GenBank/DDBJ databases">
        <authorList>
            <person name="Palmer J.M."/>
        </authorList>
    </citation>
    <scope>NUCLEOTIDE SEQUENCE [LARGE SCALE GENOMIC DNA]</scope>
    <source>
        <strain evidence="1 2">XR_2019</strain>
        <tissue evidence="1">Muscle</tissue>
    </source>
</reference>
<evidence type="ECO:0000313" key="1">
    <source>
        <dbReference type="EMBL" id="MEQ2265282.1"/>
    </source>
</evidence>
<sequence>MLSCSRRARPYFVCFVSASVMFALHDRKCLLAKQTNKQTKKKEKKKSSAPYRSLRLMRKQLIVPLTVQRFSQINHCDFSVAVHCGDGRKQADFRQSTESDSEKLKASLEG</sequence>